<keyword evidence="3 16" id="KW-1003">Cell membrane</keyword>
<gene>
    <name evidence="16" type="primary">atpF</name>
    <name evidence="19" type="ORF">C4K68_08170</name>
</gene>
<dbReference type="GO" id="GO:0005886">
    <property type="term" value="C:plasma membrane"/>
    <property type="evidence" value="ECO:0007669"/>
    <property type="project" value="UniProtKB-SubCell"/>
</dbReference>
<dbReference type="InterPro" id="IPR028987">
    <property type="entry name" value="ATP_synth_B-like_membr_sf"/>
</dbReference>
<keyword evidence="4" id="KW-0997">Cell inner membrane</keyword>
<evidence type="ECO:0000256" key="9">
    <source>
        <dbReference type="ARBA" id="ARBA00023065"/>
    </source>
</evidence>
<comment type="similarity">
    <text evidence="1 16 17">Belongs to the ATPase B chain family.</text>
</comment>
<comment type="subunit">
    <text evidence="16">F-type ATPases have 2 components, F(1) - the catalytic core - and F(0) - the membrane proton channel. F(1) has five subunits: alpha(3), beta(3), gamma(1), delta(1), epsilon(1). F(0) has three main subunits: a(1), b(2) and c(10-14). The alpha and beta chains form an alternating ring which encloses part of the gamma chain. F(1) is attached to F(0) by a central stalk formed by the gamma and epsilon chains, while a peripheral stalk is formed by the delta and b chains.</text>
</comment>
<keyword evidence="2 16" id="KW-0813">Transport</keyword>
<dbReference type="Gene3D" id="1.20.5.620">
    <property type="entry name" value="F1F0 ATP synthase subunit B, membrane domain"/>
    <property type="match status" value="1"/>
</dbReference>
<name>A0A2S5KSQ5_9PROT</name>
<feature type="transmembrane region" description="Helical" evidence="16">
    <location>
        <begin position="6"/>
        <end position="26"/>
    </location>
</feature>
<comment type="function">
    <text evidence="12 16">F(1)F(0) ATP synthase produces ATP from ADP in the presence of a proton or sodium gradient. F-type ATPases consist of two structural domains, F(1) containing the extramembraneous catalytic core and F(0) containing the membrane proton channel, linked together by a central stalk and a peripheral stalk. During catalysis, ATP synthesis in the catalytic domain of F(1) is coupled via a rotary mechanism of the central stalk subunits to proton translocation.</text>
</comment>
<keyword evidence="10 16" id="KW-0472">Membrane</keyword>
<evidence type="ECO:0000256" key="5">
    <source>
        <dbReference type="ARBA" id="ARBA00022547"/>
    </source>
</evidence>
<evidence type="ECO:0000256" key="16">
    <source>
        <dbReference type="HAMAP-Rule" id="MF_01398"/>
    </source>
</evidence>
<dbReference type="NCBIfam" id="TIGR01144">
    <property type="entry name" value="ATP_synt_b"/>
    <property type="match status" value="1"/>
</dbReference>
<dbReference type="InterPro" id="IPR050059">
    <property type="entry name" value="ATP_synthase_B_chain"/>
</dbReference>
<dbReference type="Proteomes" id="UP000238196">
    <property type="component" value="Unassembled WGS sequence"/>
</dbReference>
<dbReference type="FunFam" id="1.20.5.620:FF:000001">
    <property type="entry name" value="ATP synthase subunit b"/>
    <property type="match status" value="1"/>
</dbReference>
<evidence type="ECO:0000256" key="6">
    <source>
        <dbReference type="ARBA" id="ARBA00022692"/>
    </source>
</evidence>
<feature type="coiled-coil region" evidence="18">
    <location>
        <begin position="62"/>
        <end position="107"/>
    </location>
</feature>
<sequence length="156" mass="16736">MNLNATLIGQAIAFAVFVLFCMKYVWPPVTAALAERQKKIADGLDAADRAKRDLELAQASAADQLRSSKEQAAKIIEQANKRANQIVEEAKEQAMAEGQRLKAAAQAEIEQDVNRAKEALRGQVAVLALAGAEKILGASVDEKAHSELVSKLAAEL</sequence>
<keyword evidence="6 16" id="KW-0812">Transmembrane</keyword>
<evidence type="ECO:0000256" key="11">
    <source>
        <dbReference type="ARBA" id="ARBA00023310"/>
    </source>
</evidence>
<dbReference type="GO" id="GO:0012505">
    <property type="term" value="C:endomembrane system"/>
    <property type="evidence" value="ECO:0007669"/>
    <property type="project" value="UniProtKB-SubCell"/>
</dbReference>
<evidence type="ECO:0000256" key="14">
    <source>
        <dbReference type="ARBA" id="ARBA00026054"/>
    </source>
</evidence>
<dbReference type="AlphaFoldDB" id="A0A2S5KSQ5"/>
<evidence type="ECO:0000256" key="2">
    <source>
        <dbReference type="ARBA" id="ARBA00022448"/>
    </source>
</evidence>
<proteinExistence type="inferred from homology"/>
<dbReference type="CDD" id="cd06503">
    <property type="entry name" value="ATP-synt_Fo_b"/>
    <property type="match status" value="1"/>
</dbReference>
<dbReference type="EMBL" id="PRLP01000024">
    <property type="protein sequence ID" value="PPC77874.1"/>
    <property type="molecule type" value="Genomic_DNA"/>
</dbReference>
<dbReference type="InterPro" id="IPR005864">
    <property type="entry name" value="ATP_synth_F0_bsu_bac"/>
</dbReference>
<evidence type="ECO:0000256" key="3">
    <source>
        <dbReference type="ARBA" id="ARBA00022475"/>
    </source>
</evidence>
<keyword evidence="18" id="KW-0175">Coiled coil</keyword>
<reference evidence="19 20" key="1">
    <citation type="submission" date="2018-02" db="EMBL/GenBank/DDBJ databases">
        <title>novel marine gammaproteobacteria from coastal saline agro ecosystem.</title>
        <authorList>
            <person name="Krishnan R."/>
            <person name="Ramesh Kumar N."/>
        </authorList>
    </citation>
    <scope>NUCLEOTIDE SEQUENCE [LARGE SCALE GENOMIC DNA]</scope>
    <source>
        <strain evidence="19 20">228</strain>
    </source>
</reference>
<evidence type="ECO:0000256" key="15">
    <source>
        <dbReference type="ARBA" id="ARBA00037847"/>
    </source>
</evidence>
<dbReference type="Pfam" id="PF00430">
    <property type="entry name" value="ATP-synt_B"/>
    <property type="match status" value="1"/>
</dbReference>
<dbReference type="OrthoDB" id="9788020at2"/>
<comment type="subunit">
    <text evidence="14">F-type ATPases have 2 components, F(1) - the catalytic core - and F(0) - the membrane proton channel. F(1) has five subunits: alpha(3), beta(3), gamma(1), delta(1), epsilon(1). F(0) has four main subunits: a(1), b(2) and c(10-14). The alpha and beta chains form an alternating ring which encloses part of the gamma chain. F(1) is attached to F(0) by a central stalk formed by the gamma and epsilon chains, while a peripheral stalk is formed by the delta and b chains.</text>
</comment>
<evidence type="ECO:0000256" key="13">
    <source>
        <dbReference type="ARBA" id="ARBA00025614"/>
    </source>
</evidence>
<keyword evidence="5 16" id="KW-0138">CF(0)</keyword>
<protein>
    <recommendedName>
        <fullName evidence="16">ATP synthase subunit b</fullName>
    </recommendedName>
    <alternativeName>
        <fullName evidence="16">ATP synthase F(0) sector subunit b</fullName>
    </alternativeName>
    <alternativeName>
        <fullName evidence="16">ATPase subunit I</fullName>
    </alternativeName>
    <alternativeName>
        <fullName evidence="16">F-type ATPase subunit b</fullName>
        <shortName evidence="16">F-ATPase subunit b</shortName>
    </alternativeName>
</protein>
<evidence type="ECO:0000313" key="20">
    <source>
        <dbReference type="Proteomes" id="UP000238196"/>
    </source>
</evidence>
<keyword evidence="7 16" id="KW-0375">Hydrogen ion transport</keyword>
<dbReference type="GO" id="GO:0045259">
    <property type="term" value="C:proton-transporting ATP synthase complex"/>
    <property type="evidence" value="ECO:0007669"/>
    <property type="project" value="UniProtKB-KW"/>
</dbReference>
<dbReference type="GO" id="GO:0046961">
    <property type="term" value="F:proton-transporting ATPase activity, rotational mechanism"/>
    <property type="evidence" value="ECO:0007669"/>
    <property type="project" value="TreeGrafter"/>
</dbReference>
<dbReference type="PANTHER" id="PTHR33445">
    <property type="entry name" value="ATP SYNTHASE SUBUNIT B', CHLOROPLASTIC"/>
    <property type="match status" value="1"/>
</dbReference>
<comment type="subcellular location">
    <subcellularLocation>
        <location evidence="16">Cell membrane</location>
        <topology evidence="16">Single-pass membrane protein</topology>
    </subcellularLocation>
    <subcellularLocation>
        <location evidence="15">Endomembrane system</location>
        <topology evidence="15">Single-pass membrane protein</topology>
    </subcellularLocation>
</comment>
<dbReference type="SUPFAM" id="SSF81573">
    <property type="entry name" value="F1F0 ATP synthase subunit B, membrane domain"/>
    <property type="match status" value="1"/>
</dbReference>
<accession>A0A2S5KSQ5</accession>
<keyword evidence="11 16" id="KW-0066">ATP synthesis</keyword>
<dbReference type="InterPro" id="IPR002146">
    <property type="entry name" value="ATP_synth_b/b'su_bac/chlpt"/>
</dbReference>
<keyword evidence="8 16" id="KW-1133">Transmembrane helix</keyword>
<dbReference type="NCBIfam" id="NF004411">
    <property type="entry name" value="PRK05759.1-2"/>
    <property type="match status" value="1"/>
</dbReference>
<keyword evidence="9 16" id="KW-0406">Ion transport</keyword>
<organism evidence="19 20">
    <name type="scientific">Proteobacteria bacterium 228</name>
    <dbReference type="NCBI Taxonomy" id="2083153"/>
    <lineage>
        <taxon>Bacteria</taxon>
        <taxon>Pseudomonadati</taxon>
        <taxon>Pseudomonadota</taxon>
    </lineage>
</organism>
<dbReference type="GO" id="GO:0046933">
    <property type="term" value="F:proton-transporting ATP synthase activity, rotational mechanism"/>
    <property type="evidence" value="ECO:0007669"/>
    <property type="project" value="UniProtKB-UniRule"/>
</dbReference>
<dbReference type="PANTHER" id="PTHR33445:SF1">
    <property type="entry name" value="ATP SYNTHASE SUBUNIT B"/>
    <property type="match status" value="1"/>
</dbReference>
<evidence type="ECO:0000256" key="4">
    <source>
        <dbReference type="ARBA" id="ARBA00022519"/>
    </source>
</evidence>
<comment type="caution">
    <text evidence="19">The sequence shown here is derived from an EMBL/GenBank/DDBJ whole genome shotgun (WGS) entry which is preliminary data.</text>
</comment>
<evidence type="ECO:0000256" key="17">
    <source>
        <dbReference type="RuleBase" id="RU003848"/>
    </source>
</evidence>
<dbReference type="NCBIfam" id="NF004413">
    <property type="entry name" value="PRK05759.1-4"/>
    <property type="match status" value="1"/>
</dbReference>
<evidence type="ECO:0000256" key="8">
    <source>
        <dbReference type="ARBA" id="ARBA00022989"/>
    </source>
</evidence>
<dbReference type="HAMAP" id="MF_01398">
    <property type="entry name" value="ATP_synth_b_bprime"/>
    <property type="match status" value="1"/>
</dbReference>
<evidence type="ECO:0000256" key="10">
    <source>
        <dbReference type="ARBA" id="ARBA00023136"/>
    </source>
</evidence>
<evidence type="ECO:0000256" key="12">
    <source>
        <dbReference type="ARBA" id="ARBA00025198"/>
    </source>
</evidence>
<evidence type="ECO:0000256" key="7">
    <source>
        <dbReference type="ARBA" id="ARBA00022781"/>
    </source>
</evidence>
<evidence type="ECO:0000313" key="19">
    <source>
        <dbReference type="EMBL" id="PPC77874.1"/>
    </source>
</evidence>
<comment type="function">
    <text evidence="13">Component of the F(0) channel, it forms part of the peripheral stalk, linking F(1) to F(0). The b'-subunit is a diverged and duplicated form of b found in plants and photosynthetic bacteria.</text>
</comment>
<evidence type="ECO:0000256" key="18">
    <source>
        <dbReference type="SAM" id="Coils"/>
    </source>
</evidence>
<evidence type="ECO:0000256" key="1">
    <source>
        <dbReference type="ARBA" id="ARBA00005513"/>
    </source>
</evidence>